<dbReference type="RefSeq" id="XP_002287853.1">
    <property type="nucleotide sequence ID" value="XM_002287817.1"/>
</dbReference>
<name>B8BUJ0_THAPS</name>
<dbReference type="GeneID" id="7444660"/>
<dbReference type="EMBL" id="CM000639">
    <property type="protein sequence ID" value="EED95296.1"/>
    <property type="molecule type" value="Genomic_DNA"/>
</dbReference>
<gene>
    <name evidence="3" type="ORF">THAPSDRAFT_2497</name>
</gene>
<reference evidence="3 4" key="1">
    <citation type="journal article" date="2004" name="Science">
        <title>The genome of the diatom Thalassiosira pseudonana: ecology, evolution, and metabolism.</title>
        <authorList>
            <person name="Armbrust E.V."/>
            <person name="Berges J.A."/>
            <person name="Bowler C."/>
            <person name="Green B.R."/>
            <person name="Martinez D."/>
            <person name="Putnam N.H."/>
            <person name="Zhou S."/>
            <person name="Allen A.E."/>
            <person name="Apt K.E."/>
            <person name="Bechner M."/>
            <person name="Brzezinski M.A."/>
            <person name="Chaal B.K."/>
            <person name="Chiovitti A."/>
            <person name="Davis A.K."/>
            <person name="Demarest M.S."/>
            <person name="Detter J.C."/>
            <person name="Glavina T."/>
            <person name="Goodstein D."/>
            <person name="Hadi M.Z."/>
            <person name="Hellsten U."/>
            <person name="Hildebrand M."/>
            <person name="Jenkins B.D."/>
            <person name="Jurka J."/>
            <person name="Kapitonov V.V."/>
            <person name="Kroger N."/>
            <person name="Lau W.W."/>
            <person name="Lane T.W."/>
            <person name="Larimer F.W."/>
            <person name="Lippmeier J.C."/>
            <person name="Lucas S."/>
            <person name="Medina M."/>
            <person name="Montsant A."/>
            <person name="Obornik M."/>
            <person name="Parker M.S."/>
            <person name="Palenik B."/>
            <person name="Pazour G.J."/>
            <person name="Richardson P.M."/>
            <person name="Rynearson T.A."/>
            <person name="Saito M.A."/>
            <person name="Schwartz D.C."/>
            <person name="Thamatrakoln K."/>
            <person name="Valentin K."/>
            <person name="Vardi A."/>
            <person name="Wilkerson F.P."/>
            <person name="Rokhsar D.S."/>
        </authorList>
    </citation>
    <scope>NUCLEOTIDE SEQUENCE [LARGE SCALE GENOMIC DNA]</scope>
    <source>
        <strain evidence="3 4">CCMP1335</strain>
    </source>
</reference>
<feature type="region of interest" description="Disordered" evidence="1">
    <location>
        <begin position="30"/>
        <end position="49"/>
    </location>
</feature>
<reference evidence="3 4" key="2">
    <citation type="journal article" date="2008" name="Nature">
        <title>The Phaeodactylum genome reveals the evolutionary history of diatom genomes.</title>
        <authorList>
            <person name="Bowler C."/>
            <person name="Allen A.E."/>
            <person name="Badger J.H."/>
            <person name="Grimwood J."/>
            <person name="Jabbari K."/>
            <person name="Kuo A."/>
            <person name="Maheswari U."/>
            <person name="Martens C."/>
            <person name="Maumus F."/>
            <person name="Otillar R.P."/>
            <person name="Rayko E."/>
            <person name="Salamov A."/>
            <person name="Vandepoele K."/>
            <person name="Beszteri B."/>
            <person name="Gruber A."/>
            <person name="Heijde M."/>
            <person name="Katinka M."/>
            <person name="Mock T."/>
            <person name="Valentin K."/>
            <person name="Verret F."/>
            <person name="Berges J.A."/>
            <person name="Brownlee C."/>
            <person name="Cadoret J.P."/>
            <person name="Chiovitti A."/>
            <person name="Choi C.J."/>
            <person name="Coesel S."/>
            <person name="De Martino A."/>
            <person name="Detter J.C."/>
            <person name="Durkin C."/>
            <person name="Falciatore A."/>
            <person name="Fournet J."/>
            <person name="Haruta M."/>
            <person name="Huysman M.J."/>
            <person name="Jenkins B.D."/>
            <person name="Jiroutova K."/>
            <person name="Jorgensen R.E."/>
            <person name="Joubert Y."/>
            <person name="Kaplan A."/>
            <person name="Kroger N."/>
            <person name="Kroth P.G."/>
            <person name="La Roche J."/>
            <person name="Lindquist E."/>
            <person name="Lommer M."/>
            <person name="Martin-Jezequel V."/>
            <person name="Lopez P.J."/>
            <person name="Lucas S."/>
            <person name="Mangogna M."/>
            <person name="McGinnis K."/>
            <person name="Medlin L.K."/>
            <person name="Montsant A."/>
            <person name="Oudot-Le Secq M.P."/>
            <person name="Napoli C."/>
            <person name="Obornik M."/>
            <person name="Parker M.S."/>
            <person name="Petit J.L."/>
            <person name="Porcel B.M."/>
            <person name="Poulsen N."/>
            <person name="Robison M."/>
            <person name="Rychlewski L."/>
            <person name="Rynearson T.A."/>
            <person name="Schmutz J."/>
            <person name="Shapiro H."/>
            <person name="Siaut M."/>
            <person name="Stanley M."/>
            <person name="Sussman M.R."/>
            <person name="Taylor A.R."/>
            <person name="Vardi A."/>
            <person name="von Dassow P."/>
            <person name="Vyverman W."/>
            <person name="Willis A."/>
            <person name="Wyrwicz L.S."/>
            <person name="Rokhsar D.S."/>
            <person name="Weissenbach J."/>
            <person name="Armbrust E.V."/>
            <person name="Green B.R."/>
            <person name="Van de Peer Y."/>
            <person name="Grigoriev I.V."/>
        </authorList>
    </citation>
    <scope>NUCLEOTIDE SEQUENCE [LARGE SCALE GENOMIC DNA]</scope>
    <source>
        <strain evidence="3 4">CCMP1335</strain>
    </source>
</reference>
<dbReference type="HOGENOM" id="CLU_697365_0_0_1"/>
<dbReference type="KEGG" id="tps:THAPSDRAFT_2497"/>
<evidence type="ECO:0000313" key="4">
    <source>
        <dbReference type="Proteomes" id="UP000001449"/>
    </source>
</evidence>
<feature type="signal peptide" evidence="2">
    <location>
        <begin position="1"/>
        <end position="22"/>
    </location>
</feature>
<protein>
    <recommendedName>
        <fullName evidence="5">SGNH domain-containing protein</fullName>
    </recommendedName>
</protein>
<keyword evidence="4" id="KW-1185">Reference proteome</keyword>
<dbReference type="AlphaFoldDB" id="B8BUJ0"/>
<evidence type="ECO:0000313" key="3">
    <source>
        <dbReference type="EMBL" id="EED95296.1"/>
    </source>
</evidence>
<evidence type="ECO:0000256" key="1">
    <source>
        <dbReference type="SAM" id="MobiDB-lite"/>
    </source>
</evidence>
<sequence>MLNLVGILSLIRSFVLIDTINGARDHIVENSQHDAPPTNNNADSSQQQPPIQQQFCLPTLQCPRKTDYHPACKESALLKGAVLPSVHDPDNFLHRLMAFVEGKHVALVGDSLTRQWFETLGCRLGLHQQVFYHESGIVPERIVEARRFNLTIGDARSPKGMNDTMFGYMRAVPDQFLPLYPQDPLPTMMPRQSTNSQTACQKLRTTLEYYKYDTLNRSSASILDFVASKADVVIFNIGVHYTYAKLFLHDLTFMMQQCEKINSMEATINGGNTKKKLCLYRETFARHWVSKDYVENDPTLDYRNDGIETPKDWKFNRTLMRNTCGPFLPGIYPYRFNPNSYVRDISDASNVGVVPVEELSRNAWGWHKGGDCTHFCHDNELWDLVHQSLIDTATKS</sequence>
<evidence type="ECO:0008006" key="5">
    <source>
        <dbReference type="Google" id="ProtNLM"/>
    </source>
</evidence>
<accession>B8BUJ0</accession>
<keyword evidence="2" id="KW-0732">Signal</keyword>
<evidence type="ECO:0000256" key="2">
    <source>
        <dbReference type="SAM" id="SignalP"/>
    </source>
</evidence>
<organism evidence="3 4">
    <name type="scientific">Thalassiosira pseudonana</name>
    <name type="common">Marine diatom</name>
    <name type="synonym">Cyclotella nana</name>
    <dbReference type="NCBI Taxonomy" id="35128"/>
    <lineage>
        <taxon>Eukaryota</taxon>
        <taxon>Sar</taxon>
        <taxon>Stramenopiles</taxon>
        <taxon>Ochrophyta</taxon>
        <taxon>Bacillariophyta</taxon>
        <taxon>Coscinodiscophyceae</taxon>
        <taxon>Thalassiosirophycidae</taxon>
        <taxon>Thalassiosirales</taxon>
        <taxon>Thalassiosiraceae</taxon>
        <taxon>Thalassiosira</taxon>
    </lineage>
</organism>
<dbReference type="PaxDb" id="35128-Thaps2497"/>
<feature type="chain" id="PRO_5002865964" description="SGNH domain-containing protein" evidence="2">
    <location>
        <begin position="23"/>
        <end position="396"/>
    </location>
</feature>
<dbReference type="InParanoid" id="B8BUJ0"/>
<proteinExistence type="predicted"/>
<dbReference type="Proteomes" id="UP000001449">
    <property type="component" value="Chromosome 2"/>
</dbReference>